<accession>A0A015IN80</accession>
<proteinExistence type="predicted"/>
<protein>
    <submittedName>
        <fullName evidence="2">Uncharacterized protein</fullName>
    </submittedName>
</protein>
<gene>
    <name evidence="2" type="ORF">RirG_196070</name>
</gene>
<keyword evidence="1" id="KW-0812">Transmembrane</keyword>
<dbReference type="Proteomes" id="UP000022910">
    <property type="component" value="Unassembled WGS sequence"/>
</dbReference>
<evidence type="ECO:0000256" key="1">
    <source>
        <dbReference type="SAM" id="Phobius"/>
    </source>
</evidence>
<organism evidence="2 3">
    <name type="scientific">Rhizophagus irregularis (strain DAOM 197198w)</name>
    <name type="common">Glomus intraradices</name>
    <dbReference type="NCBI Taxonomy" id="1432141"/>
    <lineage>
        <taxon>Eukaryota</taxon>
        <taxon>Fungi</taxon>
        <taxon>Fungi incertae sedis</taxon>
        <taxon>Mucoromycota</taxon>
        <taxon>Glomeromycotina</taxon>
        <taxon>Glomeromycetes</taxon>
        <taxon>Glomerales</taxon>
        <taxon>Glomeraceae</taxon>
        <taxon>Rhizophagus</taxon>
    </lineage>
</organism>
<evidence type="ECO:0000313" key="2">
    <source>
        <dbReference type="EMBL" id="EXX58642.1"/>
    </source>
</evidence>
<evidence type="ECO:0000313" key="3">
    <source>
        <dbReference type="Proteomes" id="UP000022910"/>
    </source>
</evidence>
<feature type="transmembrane region" description="Helical" evidence="1">
    <location>
        <begin position="674"/>
        <end position="695"/>
    </location>
</feature>
<dbReference type="Gene3D" id="3.60.10.10">
    <property type="entry name" value="Endonuclease/exonuclease/phosphatase"/>
    <property type="match status" value="1"/>
</dbReference>
<name>A0A015IN80_RHIIW</name>
<dbReference type="InterPro" id="IPR036691">
    <property type="entry name" value="Endo/exonu/phosph_ase_sf"/>
</dbReference>
<dbReference type="PANTHER" id="PTHR19446">
    <property type="entry name" value="REVERSE TRANSCRIPTASES"/>
    <property type="match status" value="1"/>
</dbReference>
<dbReference type="SUPFAM" id="SSF56219">
    <property type="entry name" value="DNase I-like"/>
    <property type="match status" value="1"/>
</dbReference>
<keyword evidence="3" id="KW-1185">Reference proteome</keyword>
<dbReference type="HOGENOM" id="CLU_002435_12_1_1"/>
<reference evidence="2 3" key="1">
    <citation type="submission" date="2014-02" db="EMBL/GenBank/DDBJ databases">
        <title>Single nucleus genome sequencing reveals high similarity among nuclei of an endomycorrhizal fungus.</title>
        <authorList>
            <person name="Lin K."/>
            <person name="Geurts R."/>
            <person name="Zhang Z."/>
            <person name="Limpens E."/>
            <person name="Saunders D.G."/>
            <person name="Mu D."/>
            <person name="Pang E."/>
            <person name="Cao H."/>
            <person name="Cha H."/>
            <person name="Lin T."/>
            <person name="Zhou Q."/>
            <person name="Shang Y."/>
            <person name="Li Y."/>
            <person name="Ivanov S."/>
            <person name="Sharma T."/>
            <person name="Velzen R.V."/>
            <person name="Ruijter N.D."/>
            <person name="Aanen D.K."/>
            <person name="Win J."/>
            <person name="Kamoun S."/>
            <person name="Bisseling T."/>
            <person name="Huang S."/>
        </authorList>
    </citation>
    <scope>NUCLEOTIDE SEQUENCE [LARGE SCALE GENOMIC DNA]</scope>
    <source>
        <strain evidence="3">DAOM197198w</strain>
    </source>
</reference>
<keyword evidence="1" id="KW-0472">Membrane</keyword>
<dbReference type="AlphaFoldDB" id="A0A015IN80"/>
<dbReference type="OrthoDB" id="10323118at2759"/>
<comment type="caution">
    <text evidence="2">The sequence shown here is derived from an EMBL/GenBank/DDBJ whole genome shotgun (WGS) entry which is preliminary data.</text>
</comment>
<sequence length="704" mass="79588">MDNNKHKFSPHPSPLIKFGQINVNGLCSPVRQQHLLNFFLHSFFSTLSLNDTRLSPSNAKFIFNNEHSQHHFRSYWACSTSSRPHDGVGILLRNPLHKHVQTIDSWNGRLLKLDLFFHQTKISIISLYYPPSGSVHQSICNDLITKLLSWLDHACTNNYFVIILGNFNIDEVAHSNYSSNHFKLLRLLSSRVFTDHQAHSSSDGPDPTFYYTNRSSRLNYIWSSPGFPAPGLFSQVVTCPNLLDRPFTDHKVLITLFDFSSCLAILAKSRLKQRKEMRTIFFYTSTSIEQLNNFTTEVDDSLGVYLDRQYNSRLDFSSLSLDLFRSIFISPYYSSFQSAYSNCANDCCFTSHLENLASLLPDYLVPTYSPTPVSAFKSFLRSQKNLVSAFLSTKFAQHLTDSVEYYTALRDEHFSSSLSTFIDSTLSVEKRSIVLDRVLVVLDSTPTLLTDPSDIKQAAITHFQTIISPPLARYSSIASFPARWQQAYTPLANVSASLYDPVLAPISLQEWSDVISSMPNNKASGPSKISYEMIKHLSGDALDFSLLLANTCLSRGDIPADWREAVVYPIPKPHDFDAQPKNTRPITLLETVRKCVVKVVTNRLSNILADNKILQGGNFAGLPGGSTDVPIKMLDAIIHQHKHDSSDDQELWIISQDISKAFDSMDLNMLKLALVRLHIPAFLVQFILNLFTLLWRYSCLSNTC</sequence>
<keyword evidence="1" id="KW-1133">Transmembrane helix</keyword>
<dbReference type="EMBL" id="JEMT01026654">
    <property type="protein sequence ID" value="EXX58642.1"/>
    <property type="molecule type" value="Genomic_DNA"/>
</dbReference>